<protein>
    <submittedName>
        <fullName evidence="3">Rubredoxin-type Fe(Cys)4 protein</fullName>
    </submittedName>
</protein>
<dbReference type="InterPro" id="IPR024934">
    <property type="entry name" value="Rubredoxin-like_dom"/>
</dbReference>
<reference evidence="3 4" key="1">
    <citation type="journal article" date="2011" name="Stand. Genomic Sci.">
        <title>Complete genome sequence of Desulfobulbus propionicus type strain (1pr3).</title>
        <authorList>
            <person name="Pagani I."/>
            <person name="Lapidus A."/>
            <person name="Nolan M."/>
            <person name="Lucas S."/>
            <person name="Hammon N."/>
            <person name="Deshpande S."/>
            <person name="Cheng J.F."/>
            <person name="Chertkov O."/>
            <person name="Davenport K."/>
            <person name="Tapia R."/>
            <person name="Han C."/>
            <person name="Goodwin L."/>
            <person name="Pitluck S."/>
            <person name="Liolios K."/>
            <person name="Mavromatis K."/>
            <person name="Ivanova N."/>
            <person name="Mikhailova N."/>
            <person name="Pati A."/>
            <person name="Chen A."/>
            <person name="Palaniappan K."/>
            <person name="Land M."/>
            <person name="Hauser L."/>
            <person name="Chang Y.J."/>
            <person name="Jeffries C.D."/>
            <person name="Detter J.C."/>
            <person name="Brambilla E."/>
            <person name="Kannan K.P."/>
            <person name="Djao O.D."/>
            <person name="Rohde M."/>
            <person name="Pukall R."/>
            <person name="Spring S."/>
            <person name="Goker M."/>
            <person name="Sikorski J."/>
            <person name="Woyke T."/>
            <person name="Bristow J."/>
            <person name="Eisen J.A."/>
            <person name="Markowitz V."/>
            <person name="Hugenholtz P."/>
            <person name="Kyrpides N.C."/>
            <person name="Klenk H.P."/>
        </authorList>
    </citation>
    <scope>NUCLEOTIDE SEQUENCE [LARGE SCALE GENOMIC DNA]</scope>
    <source>
        <strain evidence="4">ATCC 33891 / DSM 2032 / 1pr3</strain>
    </source>
</reference>
<dbReference type="EMBL" id="CP002364">
    <property type="protein sequence ID" value="ADW19421.1"/>
    <property type="molecule type" value="Genomic_DNA"/>
</dbReference>
<dbReference type="SUPFAM" id="SSF57802">
    <property type="entry name" value="Rubredoxin-like"/>
    <property type="match status" value="1"/>
</dbReference>
<evidence type="ECO:0000313" key="4">
    <source>
        <dbReference type="Proteomes" id="UP000006365"/>
    </source>
</evidence>
<dbReference type="PROSITE" id="PS50903">
    <property type="entry name" value="RUBREDOXIN_LIKE"/>
    <property type="match status" value="1"/>
</dbReference>
<dbReference type="Gene3D" id="2.20.28.10">
    <property type="match status" value="1"/>
</dbReference>
<dbReference type="KEGG" id="dpr:Despr_3294"/>
<evidence type="ECO:0000259" key="2">
    <source>
        <dbReference type="PROSITE" id="PS50903"/>
    </source>
</evidence>
<feature type="transmembrane region" description="Helical" evidence="1">
    <location>
        <begin position="149"/>
        <end position="172"/>
    </location>
</feature>
<name>A0A7U4DQP6_DESPD</name>
<dbReference type="RefSeq" id="WP_015725945.1">
    <property type="nucleotide sequence ID" value="NC_014972.1"/>
</dbReference>
<dbReference type="Pfam" id="PF21349">
    <property type="entry name" value="RUBY_RBDX"/>
    <property type="match status" value="1"/>
</dbReference>
<dbReference type="CDD" id="cd00729">
    <property type="entry name" value="rubredoxin_SM"/>
    <property type="match status" value="1"/>
</dbReference>
<dbReference type="Pfam" id="PF09990">
    <property type="entry name" value="DUF2231"/>
    <property type="match status" value="1"/>
</dbReference>
<proteinExistence type="predicted"/>
<feature type="domain" description="Rubredoxin-like" evidence="2">
    <location>
        <begin position="1"/>
        <end position="35"/>
    </location>
</feature>
<dbReference type="Proteomes" id="UP000006365">
    <property type="component" value="Chromosome"/>
</dbReference>
<organism evidence="3 4">
    <name type="scientific">Desulfobulbus propionicus (strain ATCC 33891 / DSM 2032 / VKM B-1956 / 1pr3)</name>
    <dbReference type="NCBI Taxonomy" id="577650"/>
    <lineage>
        <taxon>Bacteria</taxon>
        <taxon>Pseudomonadati</taxon>
        <taxon>Thermodesulfobacteriota</taxon>
        <taxon>Desulfobulbia</taxon>
        <taxon>Desulfobulbales</taxon>
        <taxon>Desulfobulbaceae</taxon>
        <taxon>Desulfobulbus</taxon>
    </lineage>
</organism>
<feature type="transmembrane region" description="Helical" evidence="1">
    <location>
        <begin position="91"/>
        <end position="108"/>
    </location>
</feature>
<dbReference type="GO" id="GO:0005506">
    <property type="term" value="F:iron ion binding"/>
    <property type="evidence" value="ECO:0007669"/>
    <property type="project" value="InterPro"/>
</dbReference>
<gene>
    <name evidence="3" type="ordered locus">Despr_3294</name>
</gene>
<feature type="transmembrane region" description="Helical" evidence="1">
    <location>
        <begin position="184"/>
        <end position="204"/>
    </location>
</feature>
<keyword evidence="1" id="KW-0472">Membrane</keyword>
<sequence>MKKWECTVCGYIHEGDEPPDECPVCSADKSMFVEVIEDVKVPEEEAALAPESMPSPMTHTPPTFLAKVYAFTSTLILRHHLHPITVHTPNGVLPMALIFILITVGFGAPLFETAALYSCVFVLLTMPAVIFTGYEVWQKRYRGALTPIFKIKIGSAIVSVLLLVVLVVWRVLQPEIVTKASSGRWLFVLLAIVLVGAVGLAGHMGGKLVFGGRKE</sequence>
<keyword evidence="1" id="KW-1133">Transmembrane helix</keyword>
<dbReference type="InterPro" id="IPR048574">
    <property type="entry name" value="RUBY_RBDX"/>
</dbReference>
<dbReference type="InterPro" id="IPR019251">
    <property type="entry name" value="DUF2231_TM"/>
</dbReference>
<evidence type="ECO:0000313" key="3">
    <source>
        <dbReference type="EMBL" id="ADW19421.1"/>
    </source>
</evidence>
<keyword evidence="4" id="KW-1185">Reference proteome</keyword>
<dbReference type="AlphaFoldDB" id="A0A7U4DQP6"/>
<keyword evidence="1" id="KW-0812">Transmembrane</keyword>
<evidence type="ECO:0000256" key="1">
    <source>
        <dbReference type="SAM" id="Phobius"/>
    </source>
</evidence>
<feature type="transmembrane region" description="Helical" evidence="1">
    <location>
        <begin position="114"/>
        <end position="137"/>
    </location>
</feature>
<accession>A0A7U4DQP6</accession>